<evidence type="ECO:0000256" key="1">
    <source>
        <dbReference type="SAM" id="MobiDB-lite"/>
    </source>
</evidence>
<evidence type="ECO:0000313" key="3">
    <source>
        <dbReference type="Proteomes" id="UP000325081"/>
    </source>
</evidence>
<sequence length="380" mass="41870">MERYFLKQKFPKLQSGKMPRSSVGSMAFMSRYWVKQSLRWWSGWSIEERLPSIAYFAWARDEVAEEKEEEEAASMDRTAAAMSQRAERMRERRRDVKAFEASLTRLIVLSKRSIAGAGVTVVQLCKSMHEKWEPIYGYDKRPMEEFLNNKTIKIVVQLTRLLDFPFDFPLARSLNDAVLSFSLNPSISVCFDLTSLFSSSTAASYGATTSLSVAVPTPRALPPPTPRLNLSRRRPIRLSSATTAASATRILSGSHGQCAPWRLTYARFTAATASNTCPTSISSSATRGGAWGPTVGAPSASNPSSSPSAGSSSSFCSSSSAAASRSSSSSPSGRATPESGWRRQEAVTRWIRSEKLEALADIVFVLRPFLENSDFRFCCL</sequence>
<name>A0A5A7NZ65_STRAF</name>
<feature type="compositionally biased region" description="Low complexity" evidence="1">
    <location>
        <begin position="297"/>
        <end position="308"/>
    </location>
</feature>
<dbReference type="Proteomes" id="UP000325081">
    <property type="component" value="Unassembled WGS sequence"/>
</dbReference>
<dbReference type="EMBL" id="BKCP01000447">
    <property type="protein sequence ID" value="GER25677.1"/>
    <property type="molecule type" value="Genomic_DNA"/>
</dbReference>
<proteinExistence type="predicted"/>
<accession>A0A5A7NZ65</accession>
<dbReference type="AlphaFoldDB" id="A0A5A7NZ65"/>
<organism evidence="2 3">
    <name type="scientific">Striga asiatica</name>
    <name type="common">Asiatic witchweed</name>
    <name type="synonym">Buchnera asiatica</name>
    <dbReference type="NCBI Taxonomy" id="4170"/>
    <lineage>
        <taxon>Eukaryota</taxon>
        <taxon>Viridiplantae</taxon>
        <taxon>Streptophyta</taxon>
        <taxon>Embryophyta</taxon>
        <taxon>Tracheophyta</taxon>
        <taxon>Spermatophyta</taxon>
        <taxon>Magnoliopsida</taxon>
        <taxon>eudicotyledons</taxon>
        <taxon>Gunneridae</taxon>
        <taxon>Pentapetalae</taxon>
        <taxon>asterids</taxon>
        <taxon>lamiids</taxon>
        <taxon>Lamiales</taxon>
        <taxon>Orobanchaceae</taxon>
        <taxon>Buchnereae</taxon>
        <taxon>Striga</taxon>
    </lineage>
</organism>
<reference evidence="3" key="1">
    <citation type="journal article" date="2019" name="Curr. Biol.">
        <title>Genome Sequence of Striga asiatica Provides Insight into the Evolution of Plant Parasitism.</title>
        <authorList>
            <person name="Yoshida S."/>
            <person name="Kim S."/>
            <person name="Wafula E.K."/>
            <person name="Tanskanen J."/>
            <person name="Kim Y.M."/>
            <person name="Honaas L."/>
            <person name="Yang Z."/>
            <person name="Spallek T."/>
            <person name="Conn C.E."/>
            <person name="Ichihashi Y."/>
            <person name="Cheong K."/>
            <person name="Cui S."/>
            <person name="Der J.P."/>
            <person name="Gundlach H."/>
            <person name="Jiao Y."/>
            <person name="Hori C."/>
            <person name="Ishida J.K."/>
            <person name="Kasahara H."/>
            <person name="Kiba T."/>
            <person name="Kim M.S."/>
            <person name="Koo N."/>
            <person name="Laohavisit A."/>
            <person name="Lee Y.H."/>
            <person name="Lumba S."/>
            <person name="McCourt P."/>
            <person name="Mortimer J.C."/>
            <person name="Mutuku J.M."/>
            <person name="Nomura T."/>
            <person name="Sasaki-Sekimoto Y."/>
            <person name="Seto Y."/>
            <person name="Wang Y."/>
            <person name="Wakatake T."/>
            <person name="Sakakibara H."/>
            <person name="Demura T."/>
            <person name="Yamaguchi S."/>
            <person name="Yoneyama K."/>
            <person name="Manabe R.I."/>
            <person name="Nelson D.C."/>
            <person name="Schulman A.H."/>
            <person name="Timko M.P."/>
            <person name="dePamphilis C.W."/>
            <person name="Choi D."/>
            <person name="Shirasu K."/>
        </authorList>
    </citation>
    <scope>NUCLEOTIDE SEQUENCE [LARGE SCALE GENOMIC DNA]</scope>
    <source>
        <strain evidence="3">cv. UVA1</strain>
    </source>
</reference>
<feature type="compositionally biased region" description="Low complexity" evidence="1">
    <location>
        <begin position="321"/>
        <end position="332"/>
    </location>
</feature>
<gene>
    <name evidence="2" type="ORF">STAS_01272</name>
</gene>
<feature type="region of interest" description="Disordered" evidence="1">
    <location>
        <begin position="321"/>
        <end position="344"/>
    </location>
</feature>
<evidence type="ECO:0000313" key="2">
    <source>
        <dbReference type="EMBL" id="GER25677.1"/>
    </source>
</evidence>
<feature type="region of interest" description="Disordered" evidence="1">
    <location>
        <begin position="275"/>
        <end position="308"/>
    </location>
</feature>
<feature type="region of interest" description="Disordered" evidence="1">
    <location>
        <begin position="217"/>
        <end position="241"/>
    </location>
</feature>
<protein>
    <submittedName>
        <fullName evidence="2">Axin-2</fullName>
    </submittedName>
</protein>
<feature type="compositionally biased region" description="Polar residues" evidence="1">
    <location>
        <begin position="275"/>
        <end position="286"/>
    </location>
</feature>
<comment type="caution">
    <text evidence="2">The sequence shown here is derived from an EMBL/GenBank/DDBJ whole genome shotgun (WGS) entry which is preliminary data.</text>
</comment>
<keyword evidence="3" id="KW-1185">Reference proteome</keyword>